<comment type="caution">
    <text evidence="2">The sequence shown here is derived from an EMBL/GenBank/DDBJ whole genome shotgun (WGS) entry which is preliminary data.</text>
</comment>
<dbReference type="RefSeq" id="WP_345189864.1">
    <property type="nucleotide sequence ID" value="NZ_BAABJJ010000004.1"/>
</dbReference>
<sequence>MKTIITTKNAPAPIGPYNQAVLTGNTLYTSGQIAFNPETGQLILDDIKTETGQVMQNLKAVLEAADMTFEHVVKSSIFISNMDDFIQINDVYGSYFDDANAPARETVQVAKLPKNVNVEISMIAVK</sequence>
<proteinExistence type="inferred from homology"/>
<dbReference type="PANTHER" id="PTHR11803:SF58">
    <property type="entry name" value="PROTEIN HMF1-RELATED"/>
    <property type="match status" value="1"/>
</dbReference>
<dbReference type="Proteomes" id="UP001501302">
    <property type="component" value="Unassembled WGS sequence"/>
</dbReference>
<dbReference type="InterPro" id="IPR035959">
    <property type="entry name" value="RutC-like_sf"/>
</dbReference>
<accession>A0ABP9G9Z5</accession>
<dbReference type="CDD" id="cd00448">
    <property type="entry name" value="YjgF_YER057c_UK114_family"/>
    <property type="match status" value="1"/>
</dbReference>
<evidence type="ECO:0000313" key="2">
    <source>
        <dbReference type="EMBL" id="GAA4934733.1"/>
    </source>
</evidence>
<dbReference type="InterPro" id="IPR006056">
    <property type="entry name" value="RidA"/>
</dbReference>
<dbReference type="SUPFAM" id="SSF55298">
    <property type="entry name" value="YjgF-like"/>
    <property type="match status" value="1"/>
</dbReference>
<organism evidence="2 3">
    <name type="scientific">Algibacter agarivorans</name>
    <dbReference type="NCBI Taxonomy" id="1109741"/>
    <lineage>
        <taxon>Bacteria</taxon>
        <taxon>Pseudomonadati</taxon>
        <taxon>Bacteroidota</taxon>
        <taxon>Flavobacteriia</taxon>
        <taxon>Flavobacteriales</taxon>
        <taxon>Flavobacteriaceae</taxon>
        <taxon>Algibacter</taxon>
    </lineage>
</organism>
<dbReference type="EMBL" id="BAABJJ010000004">
    <property type="protein sequence ID" value="GAA4934733.1"/>
    <property type="molecule type" value="Genomic_DNA"/>
</dbReference>
<name>A0ABP9G9Z5_9FLAO</name>
<evidence type="ECO:0000313" key="3">
    <source>
        <dbReference type="Proteomes" id="UP001501302"/>
    </source>
</evidence>
<dbReference type="Gene3D" id="3.30.1330.40">
    <property type="entry name" value="RutC-like"/>
    <property type="match status" value="1"/>
</dbReference>
<comment type="similarity">
    <text evidence="1">Belongs to the RutC family.</text>
</comment>
<protein>
    <submittedName>
        <fullName evidence="2">RidA family protein</fullName>
    </submittedName>
</protein>
<keyword evidence="3" id="KW-1185">Reference proteome</keyword>
<dbReference type="NCBIfam" id="TIGR00004">
    <property type="entry name" value="Rid family detoxifying hydrolase"/>
    <property type="match status" value="1"/>
</dbReference>
<dbReference type="InterPro" id="IPR006175">
    <property type="entry name" value="YjgF/YER057c/UK114"/>
</dbReference>
<dbReference type="PANTHER" id="PTHR11803">
    <property type="entry name" value="2-IMINOBUTANOATE/2-IMINOPROPANOATE DEAMINASE RIDA"/>
    <property type="match status" value="1"/>
</dbReference>
<gene>
    <name evidence="2" type="ORF">GCM10023314_03950</name>
</gene>
<dbReference type="Pfam" id="PF01042">
    <property type="entry name" value="Ribonuc_L-PSP"/>
    <property type="match status" value="1"/>
</dbReference>
<evidence type="ECO:0000256" key="1">
    <source>
        <dbReference type="ARBA" id="ARBA00010552"/>
    </source>
</evidence>
<reference evidence="3" key="1">
    <citation type="journal article" date="2019" name="Int. J. Syst. Evol. Microbiol.">
        <title>The Global Catalogue of Microorganisms (GCM) 10K type strain sequencing project: providing services to taxonomists for standard genome sequencing and annotation.</title>
        <authorList>
            <consortium name="The Broad Institute Genomics Platform"/>
            <consortium name="The Broad Institute Genome Sequencing Center for Infectious Disease"/>
            <person name="Wu L."/>
            <person name="Ma J."/>
        </authorList>
    </citation>
    <scope>NUCLEOTIDE SEQUENCE [LARGE SCALE GENOMIC DNA]</scope>
    <source>
        <strain evidence="3">JCM 18285</strain>
    </source>
</reference>